<evidence type="ECO:0000313" key="2">
    <source>
        <dbReference type="Proteomes" id="UP000255283"/>
    </source>
</evidence>
<dbReference type="GO" id="GO:0016887">
    <property type="term" value="F:ATP hydrolysis activity"/>
    <property type="evidence" value="ECO:0007669"/>
    <property type="project" value="InterPro"/>
</dbReference>
<dbReference type="GO" id="GO:0005524">
    <property type="term" value="F:ATP binding"/>
    <property type="evidence" value="ECO:0007669"/>
    <property type="project" value="InterPro"/>
</dbReference>
<sequence length="390" mass="45248">MKHLVIRHFGPIKEADMDLRRVNIIIGPQSSGKSTILKIACFCDWMERQIELTQNPDKYCDSNFFIENLIGFHKLEGYLQQETYIRYENDAVSFDYSEKNKKCTFKWNEAKRWKYKRTKIAYIPAERNLVAAIPNWYQVNMNKDNILDFMKEWEFARKAFLKGEQILDLPVKYEYNAYNQGDRIKLENGKELDLTVASSGLQALTPLYVMLRYLTSEYYKEAHTNVEQDMLRQNLHEVVAKECAGLTKGEQQNIIDTILTPHHTDLFVEEPEAHIFPSTQKSFVYSLVEMLNGNVQHTCFLATHSPYILTAFNNIILAGETMAMSKEKADKVSVIMPKRQTLCYDEVAAFEMSNGRNHSIMDEDFRLISADAVDAASQEISNDFDYLLNI</sequence>
<protein>
    <submittedName>
        <fullName evidence="1">Uncharacterized conserved protein</fullName>
    </submittedName>
</protein>
<dbReference type="Proteomes" id="UP000255283">
    <property type="component" value="Unassembled WGS sequence"/>
</dbReference>
<accession>A0AAQ1ZIX5</accession>
<gene>
    <name evidence="1" type="ORF">NCTC13063_01018</name>
</gene>
<dbReference type="AlphaFoldDB" id="A0AAQ1ZIX5"/>
<dbReference type="PANTHER" id="PTHR43581">
    <property type="entry name" value="ATP/GTP PHOSPHATASE"/>
    <property type="match status" value="1"/>
</dbReference>
<name>A0AAQ1ZIX5_9BACT</name>
<organism evidence="1 2">
    <name type="scientific">Segatella buccae</name>
    <dbReference type="NCBI Taxonomy" id="28126"/>
    <lineage>
        <taxon>Bacteria</taxon>
        <taxon>Pseudomonadati</taxon>
        <taxon>Bacteroidota</taxon>
        <taxon>Bacteroidia</taxon>
        <taxon>Bacteroidales</taxon>
        <taxon>Prevotellaceae</taxon>
        <taxon>Segatella</taxon>
    </lineage>
</organism>
<dbReference type="Gene3D" id="3.40.50.300">
    <property type="entry name" value="P-loop containing nucleotide triphosphate hydrolases"/>
    <property type="match status" value="1"/>
</dbReference>
<dbReference type="PANTHER" id="PTHR43581:SF2">
    <property type="entry name" value="EXCINUCLEASE ATPASE SUBUNIT"/>
    <property type="match status" value="1"/>
</dbReference>
<evidence type="ECO:0000313" key="1">
    <source>
        <dbReference type="EMBL" id="SUB79748.1"/>
    </source>
</evidence>
<reference evidence="1 2" key="1">
    <citation type="submission" date="2018-06" db="EMBL/GenBank/DDBJ databases">
        <authorList>
            <consortium name="Pathogen Informatics"/>
            <person name="Doyle S."/>
        </authorList>
    </citation>
    <scope>NUCLEOTIDE SEQUENCE [LARGE SCALE GENOMIC DNA]</scope>
    <source>
        <strain evidence="1 2">NCTC13063</strain>
    </source>
</reference>
<dbReference type="InterPro" id="IPR051396">
    <property type="entry name" value="Bact_Antivir_Def_Nuclease"/>
</dbReference>
<dbReference type="InterPro" id="IPR027417">
    <property type="entry name" value="P-loop_NTPase"/>
</dbReference>
<dbReference type="SUPFAM" id="SSF52540">
    <property type="entry name" value="P-loop containing nucleoside triphosphate hydrolases"/>
    <property type="match status" value="1"/>
</dbReference>
<dbReference type="EMBL" id="UGTJ01000001">
    <property type="protein sequence ID" value="SUB79748.1"/>
    <property type="molecule type" value="Genomic_DNA"/>
</dbReference>
<comment type="caution">
    <text evidence="1">The sequence shown here is derived from an EMBL/GenBank/DDBJ whole genome shotgun (WGS) entry which is preliminary data.</text>
</comment>
<dbReference type="RefSeq" id="WP_115153448.1">
    <property type="nucleotide sequence ID" value="NZ_DBFWLE010000010.1"/>
</dbReference>
<proteinExistence type="predicted"/>